<sequence length="262" mass="29811">MNFLLALFLLNAVLIDNCLSAIIDRNSDYLSGLQMIIGGLNKNDRDFSEIIDKIPDLNEVFKRLNGTTLSKVLAKVKNPDSLFYLLQNQVLLTVMQNIPPETYKRIEPRLNTTKLRLQAMWKYREPHDPGPVPRSAQELILLKMPNIPFAHVDALDGINASALHYIITNHYALPTLLVLMQPKTLEYVFKHAPYVINYIVRMSSQEQFDIMSRLPDACGYLRSAHSDQSERIVNNLTSFGMCTSESATKPPNSIIDNKFTMQ</sequence>
<keyword evidence="3" id="KW-1185">Reference proteome</keyword>
<proteinExistence type="predicted"/>
<evidence type="ECO:0000313" key="4">
    <source>
        <dbReference type="WBParaSite" id="HNAJ_0001105501-mRNA-1"/>
    </source>
</evidence>
<keyword evidence="1" id="KW-0732">Signal</keyword>
<name>A0A0R3TTK7_RODNA</name>
<dbReference type="Proteomes" id="UP000278807">
    <property type="component" value="Unassembled WGS sequence"/>
</dbReference>
<dbReference type="EMBL" id="UZAE01013348">
    <property type="protein sequence ID" value="VDO09410.1"/>
    <property type="molecule type" value="Genomic_DNA"/>
</dbReference>
<accession>A0A0R3TTK7</accession>
<gene>
    <name evidence="2" type="ORF">HNAJ_LOCUS11045</name>
</gene>
<reference evidence="2 3" key="2">
    <citation type="submission" date="2018-11" db="EMBL/GenBank/DDBJ databases">
        <authorList>
            <consortium name="Pathogen Informatics"/>
        </authorList>
    </citation>
    <scope>NUCLEOTIDE SEQUENCE [LARGE SCALE GENOMIC DNA]</scope>
</reference>
<feature type="chain" id="PRO_5043132068" evidence="1">
    <location>
        <begin position="21"/>
        <end position="262"/>
    </location>
</feature>
<dbReference type="AlphaFoldDB" id="A0A0R3TTK7"/>
<dbReference type="WBParaSite" id="HNAJ_0001105501-mRNA-1">
    <property type="protein sequence ID" value="HNAJ_0001105501-mRNA-1"/>
    <property type="gene ID" value="HNAJ_0001105501"/>
</dbReference>
<organism evidence="4">
    <name type="scientific">Rodentolepis nana</name>
    <name type="common">Dwarf tapeworm</name>
    <name type="synonym">Hymenolepis nana</name>
    <dbReference type="NCBI Taxonomy" id="102285"/>
    <lineage>
        <taxon>Eukaryota</taxon>
        <taxon>Metazoa</taxon>
        <taxon>Spiralia</taxon>
        <taxon>Lophotrochozoa</taxon>
        <taxon>Platyhelminthes</taxon>
        <taxon>Cestoda</taxon>
        <taxon>Eucestoda</taxon>
        <taxon>Cyclophyllidea</taxon>
        <taxon>Hymenolepididae</taxon>
        <taxon>Rodentolepis</taxon>
    </lineage>
</organism>
<protein>
    <submittedName>
        <fullName evidence="2 4">Uncharacterized protein</fullName>
    </submittedName>
</protein>
<feature type="signal peptide" evidence="1">
    <location>
        <begin position="1"/>
        <end position="20"/>
    </location>
</feature>
<dbReference type="OrthoDB" id="10335387at2759"/>
<reference evidence="4" key="1">
    <citation type="submission" date="2017-02" db="UniProtKB">
        <authorList>
            <consortium name="WormBaseParasite"/>
        </authorList>
    </citation>
    <scope>IDENTIFICATION</scope>
</reference>
<evidence type="ECO:0000313" key="2">
    <source>
        <dbReference type="EMBL" id="VDO09410.1"/>
    </source>
</evidence>
<evidence type="ECO:0000256" key="1">
    <source>
        <dbReference type="SAM" id="SignalP"/>
    </source>
</evidence>
<evidence type="ECO:0000313" key="3">
    <source>
        <dbReference type="Proteomes" id="UP000278807"/>
    </source>
</evidence>